<protein>
    <submittedName>
        <fullName evidence="2">PIN domain-containing protein</fullName>
    </submittedName>
</protein>
<dbReference type="SUPFAM" id="SSF88723">
    <property type="entry name" value="PIN domain-like"/>
    <property type="match status" value="1"/>
</dbReference>
<dbReference type="InterPro" id="IPR029060">
    <property type="entry name" value="PIN-like_dom_sf"/>
</dbReference>
<dbReference type="Proteomes" id="UP000515806">
    <property type="component" value="Chromosome"/>
</dbReference>
<evidence type="ECO:0000313" key="2">
    <source>
        <dbReference type="EMBL" id="QNN44125.1"/>
    </source>
</evidence>
<dbReference type="InterPro" id="IPR002716">
    <property type="entry name" value="PIN_dom"/>
</dbReference>
<dbReference type="Pfam" id="PF01850">
    <property type="entry name" value="PIN"/>
    <property type="match status" value="1"/>
</dbReference>
<proteinExistence type="predicted"/>
<gene>
    <name evidence="2" type="ORF">H9L23_08640</name>
</gene>
<evidence type="ECO:0000259" key="1">
    <source>
        <dbReference type="Pfam" id="PF01850"/>
    </source>
</evidence>
<name>A0A7G9QLA0_9SPHI</name>
<feature type="domain" description="PIN" evidence="1">
    <location>
        <begin position="2"/>
        <end position="31"/>
    </location>
</feature>
<organism evidence="2 3">
    <name type="scientific">Pedobacter roseus</name>
    <dbReference type="NCBI Taxonomy" id="336820"/>
    <lineage>
        <taxon>Bacteria</taxon>
        <taxon>Pseudomonadati</taxon>
        <taxon>Bacteroidota</taxon>
        <taxon>Sphingobacteriia</taxon>
        <taxon>Sphingobacteriales</taxon>
        <taxon>Sphingobacteriaceae</taxon>
        <taxon>Pedobacter</taxon>
    </lineage>
</organism>
<reference evidence="2 3" key="1">
    <citation type="submission" date="2020-08" db="EMBL/GenBank/DDBJ databases">
        <title>Genome sequence of Pedobacter roseus KACC 11594T.</title>
        <authorList>
            <person name="Hyun D.-W."/>
            <person name="Bae J.-W."/>
        </authorList>
    </citation>
    <scope>NUCLEOTIDE SEQUENCE [LARGE SCALE GENOMIC DNA]</scope>
    <source>
        <strain evidence="2 3">KACC 11594</strain>
    </source>
</reference>
<dbReference type="Gene3D" id="3.40.50.1010">
    <property type="entry name" value="5'-nuclease"/>
    <property type="match status" value="1"/>
</dbReference>
<keyword evidence="3" id="KW-1185">Reference proteome</keyword>
<dbReference type="EMBL" id="CP060723">
    <property type="protein sequence ID" value="QNN44125.1"/>
    <property type="molecule type" value="Genomic_DNA"/>
</dbReference>
<dbReference type="RefSeq" id="WP_187594574.1">
    <property type="nucleotide sequence ID" value="NZ_CP060723.1"/>
</dbReference>
<evidence type="ECO:0000313" key="3">
    <source>
        <dbReference type="Proteomes" id="UP000515806"/>
    </source>
</evidence>
<dbReference type="AlphaFoldDB" id="A0A7G9QLA0"/>
<accession>A0A7G9QLA0</accession>
<sequence length="39" mass="4296">MKIPDALVAATAQLLQLPIITADKTFTRVKEIDCILIEV</sequence>
<dbReference type="KEGG" id="proe:H9L23_08640"/>